<comment type="function">
    <text evidence="1">Dirigent proteins impart stereoselectivity on the phenoxy radical-coupling reaction, yielding optically active lignans from two molecules of coniferyl alcohol in the biosynthesis of lignans, flavonolignans, and alkaloids and thus plays a central role in plant secondary metabolism.</text>
</comment>
<comment type="similarity">
    <text evidence="1">Belongs to the plant dirigent protein family.</text>
</comment>
<comment type="subunit">
    <text evidence="1">Homodimer.</text>
</comment>
<evidence type="ECO:0000256" key="1">
    <source>
        <dbReference type="RuleBase" id="RU363099"/>
    </source>
</evidence>
<name>A0A9P9ZAL4_9POAL</name>
<reference evidence="2" key="1">
    <citation type="journal article" date="2022" name="Cell">
        <title>Repeat-based holocentromeres influence genome architecture and karyotype evolution.</title>
        <authorList>
            <person name="Hofstatter P.G."/>
            <person name="Thangavel G."/>
            <person name="Lux T."/>
            <person name="Neumann P."/>
            <person name="Vondrak T."/>
            <person name="Novak P."/>
            <person name="Zhang M."/>
            <person name="Costa L."/>
            <person name="Castellani M."/>
            <person name="Scott A."/>
            <person name="Toegelov H."/>
            <person name="Fuchs J."/>
            <person name="Mata-Sucre Y."/>
            <person name="Dias Y."/>
            <person name="Vanzela A.L.L."/>
            <person name="Huettel B."/>
            <person name="Almeida C.C.S."/>
            <person name="Simkova H."/>
            <person name="Souza G."/>
            <person name="Pedrosa-Harand A."/>
            <person name="Macas J."/>
            <person name="Mayer K.F.X."/>
            <person name="Houben A."/>
            <person name="Marques A."/>
        </authorList>
    </citation>
    <scope>NUCLEOTIDE SEQUENCE</scope>
    <source>
        <strain evidence="2">RhyBre1mFocal</strain>
    </source>
</reference>
<keyword evidence="1" id="KW-0052">Apoplast</keyword>
<comment type="subcellular location">
    <subcellularLocation>
        <location evidence="1">Secreted</location>
        <location evidence="1">Extracellular space</location>
        <location evidence="1">Apoplast</location>
    </subcellularLocation>
</comment>
<gene>
    <name evidence="2" type="ORF">LUZ63_016840</name>
</gene>
<keyword evidence="3" id="KW-1185">Reference proteome</keyword>
<dbReference type="GO" id="GO:0048046">
    <property type="term" value="C:apoplast"/>
    <property type="evidence" value="ECO:0007669"/>
    <property type="project" value="UniProtKB-SubCell"/>
</dbReference>
<dbReference type="Proteomes" id="UP001151287">
    <property type="component" value="Unassembled WGS sequence"/>
</dbReference>
<dbReference type="EMBL" id="JAMQYH010000005">
    <property type="protein sequence ID" value="KAJ1685450.1"/>
    <property type="molecule type" value="Genomic_DNA"/>
</dbReference>
<accession>A0A9P9ZAL4</accession>
<evidence type="ECO:0000313" key="2">
    <source>
        <dbReference type="EMBL" id="KAJ1685450.1"/>
    </source>
</evidence>
<dbReference type="Pfam" id="PF03018">
    <property type="entry name" value="Dirigent"/>
    <property type="match status" value="1"/>
</dbReference>
<dbReference type="InterPro" id="IPR004265">
    <property type="entry name" value="Dirigent"/>
</dbReference>
<keyword evidence="1" id="KW-0964">Secreted</keyword>
<proteinExistence type="inferred from homology"/>
<dbReference type="AlphaFoldDB" id="A0A9P9ZAL4"/>
<evidence type="ECO:0000313" key="3">
    <source>
        <dbReference type="Proteomes" id="UP001151287"/>
    </source>
</evidence>
<sequence length="125" mass="14432">MRLYMNQIHKTTEKDLILPNSAQFGQFGVCDWPCYDDLGTNKKLILQVLADRTSRRPRCRYTGPILFKGSTFELRGEHAGKDCEWTIVGGTGQFSEAKGRIYKKFLQNTKEMKIYELNIEATYTP</sequence>
<organism evidence="2 3">
    <name type="scientific">Rhynchospora breviuscula</name>
    <dbReference type="NCBI Taxonomy" id="2022672"/>
    <lineage>
        <taxon>Eukaryota</taxon>
        <taxon>Viridiplantae</taxon>
        <taxon>Streptophyta</taxon>
        <taxon>Embryophyta</taxon>
        <taxon>Tracheophyta</taxon>
        <taxon>Spermatophyta</taxon>
        <taxon>Magnoliopsida</taxon>
        <taxon>Liliopsida</taxon>
        <taxon>Poales</taxon>
        <taxon>Cyperaceae</taxon>
        <taxon>Cyperoideae</taxon>
        <taxon>Rhynchosporeae</taxon>
        <taxon>Rhynchospora</taxon>
    </lineage>
</organism>
<protein>
    <recommendedName>
        <fullName evidence="1">Dirigent protein</fullName>
    </recommendedName>
</protein>
<comment type="caution">
    <text evidence="2">The sequence shown here is derived from an EMBL/GenBank/DDBJ whole genome shotgun (WGS) entry which is preliminary data.</text>
</comment>